<evidence type="ECO:0008006" key="4">
    <source>
        <dbReference type="Google" id="ProtNLM"/>
    </source>
</evidence>
<keyword evidence="3" id="KW-1185">Reference proteome</keyword>
<evidence type="ECO:0000313" key="2">
    <source>
        <dbReference type="EMBL" id="MDX7986230.1"/>
    </source>
</evidence>
<gene>
    <name evidence="2" type="ORF">FE392_02625</name>
</gene>
<keyword evidence="1" id="KW-0732">Signal</keyword>
<dbReference type="Proteomes" id="UP001271890">
    <property type="component" value="Unassembled WGS sequence"/>
</dbReference>
<dbReference type="RefSeq" id="WP_319928669.1">
    <property type="nucleotide sequence ID" value="NZ_VCDN01000011.1"/>
</dbReference>
<organism evidence="2 3">
    <name type="scientific">Xenorhabdus santafensis</name>
    <dbReference type="NCBI Taxonomy" id="2582833"/>
    <lineage>
        <taxon>Bacteria</taxon>
        <taxon>Pseudomonadati</taxon>
        <taxon>Pseudomonadota</taxon>
        <taxon>Gammaproteobacteria</taxon>
        <taxon>Enterobacterales</taxon>
        <taxon>Morganellaceae</taxon>
        <taxon>Xenorhabdus</taxon>
    </lineage>
</organism>
<dbReference type="EMBL" id="VCDN01000011">
    <property type="protein sequence ID" value="MDX7986230.1"/>
    <property type="molecule type" value="Genomic_DNA"/>
</dbReference>
<sequence>MKQKLRLCFLSVVFTVFPEVSFAAYTSVFETKNYDITINVRCPEGNVSCDDVVFSLFNKQKQTAMVMKGKTLNRDCVTGSCDFYGYEFKNKGLVYKIYQYGIFDISKKGKVISSESGVFRY</sequence>
<feature type="chain" id="PRO_5046629697" description="Lipoprotein" evidence="1">
    <location>
        <begin position="24"/>
        <end position="121"/>
    </location>
</feature>
<feature type="signal peptide" evidence="1">
    <location>
        <begin position="1"/>
        <end position="23"/>
    </location>
</feature>
<name>A0ABU4S4U4_9GAMM</name>
<accession>A0ABU4S4U4</accession>
<proteinExistence type="predicted"/>
<reference evidence="3" key="1">
    <citation type="journal article" date="2024" name="Toxins">
        <title>Genome Sequence Analysis of Native Xenorhabdus Strains Isolated from Entomopathogenic Nematodes in Argentina.</title>
        <authorList>
            <person name="Palma L."/>
            <person name="Frizzo L."/>
            <person name="Kaiser S."/>
            <person name="Berry C."/>
            <person name="Caballero P."/>
            <person name="Bode H.B."/>
            <person name="Del Valle E.E."/>
        </authorList>
    </citation>
    <scope>NUCLEOTIDE SEQUENCE [LARGE SCALE GENOMIC DNA]</scope>
    <source>
        <strain evidence="3">12</strain>
    </source>
</reference>
<evidence type="ECO:0000313" key="3">
    <source>
        <dbReference type="Proteomes" id="UP001271890"/>
    </source>
</evidence>
<evidence type="ECO:0000256" key="1">
    <source>
        <dbReference type="SAM" id="SignalP"/>
    </source>
</evidence>
<protein>
    <recommendedName>
        <fullName evidence="4">Lipoprotein</fullName>
    </recommendedName>
</protein>
<comment type="caution">
    <text evidence="2">The sequence shown here is derived from an EMBL/GenBank/DDBJ whole genome shotgun (WGS) entry which is preliminary data.</text>
</comment>